<dbReference type="CDD" id="cd03789">
    <property type="entry name" value="GT9_LPS_heptosyltransferase"/>
    <property type="match status" value="1"/>
</dbReference>
<accession>A0A450WG28</accession>
<evidence type="ECO:0000313" key="16">
    <source>
        <dbReference type="EMBL" id="VFJ70421.1"/>
    </source>
</evidence>
<evidence type="ECO:0000313" key="15">
    <source>
        <dbReference type="EMBL" id="VFJ65880.1"/>
    </source>
</evidence>
<comment type="catalytic activity">
    <reaction evidence="13">
        <text>an alpha-Kdo-(2-&gt;4)-alpha-Kdo-(2-&gt;6)-lipid A + ADP-L-glycero-beta-D-manno-heptose = an L-alpha-D-Hep-(1-&gt;5)-[alpha-Kdo-(2-&gt;4)]-alpha-Kdo-(2-&gt;6)-lipid A + ADP + H(+)</text>
        <dbReference type="Rhea" id="RHEA:74067"/>
        <dbReference type="ChEBI" id="CHEBI:15378"/>
        <dbReference type="ChEBI" id="CHEBI:61506"/>
        <dbReference type="ChEBI" id="CHEBI:176431"/>
        <dbReference type="ChEBI" id="CHEBI:193068"/>
        <dbReference type="ChEBI" id="CHEBI:456216"/>
        <dbReference type="EC" id="2.4.99.23"/>
    </reaction>
</comment>
<dbReference type="EMBL" id="CAADFA010000560">
    <property type="protein sequence ID" value="VFJ70421.1"/>
    <property type="molecule type" value="Genomic_DNA"/>
</dbReference>
<evidence type="ECO:0000256" key="8">
    <source>
        <dbReference type="ARBA" id="ARBA00023136"/>
    </source>
</evidence>
<dbReference type="AlphaFoldDB" id="A0A450WG28"/>
<evidence type="ECO:0000313" key="17">
    <source>
        <dbReference type="EMBL" id="VFK15952.1"/>
    </source>
</evidence>
<sequence>MGNKQINVATVLIIKTSSLGDVIHTLPALTDAARAVPGIRFDWVVEEAFAEIPAWHPAVDRVIPVALRCWRGHPVDTWRRGAWGRFKGELVARRYDAVIDAQGLLKSAWLTRQARGRRFGPDRRSAREPVASRFYDVPLPVAKGQHAVERVRQLFAQALGYEMEYGIDGEGQSARGESIRGEYGLVLPAQRAAPQAASSGERQYSEHQDIEPHRSEPLNSQHRDAGGMGPSGSGRNTVVLLHGTAWPTKHWPERSWEELSGELVRAGYRVVLPWGDEAERLRAWRVADASGARVLARMGLTELAGLMAEVAGCVSVDTGLGHLAAAVGCPTVSLFGPTHPGLTGFYGRNQVVLHSGFPCAPCLRRKCRYAPEAGTGQWPPCFEELSARRVFEAFMGNVGGER</sequence>
<name>A0A450WG28_9GAMM</name>
<dbReference type="GO" id="GO:0009244">
    <property type="term" value="P:lipopolysaccharide core region biosynthetic process"/>
    <property type="evidence" value="ECO:0007669"/>
    <property type="project" value="InterPro"/>
</dbReference>
<dbReference type="EC" id="2.4.99.23" evidence="10"/>
<organism evidence="17">
    <name type="scientific">Candidatus Kentrum sp. FM</name>
    <dbReference type="NCBI Taxonomy" id="2126340"/>
    <lineage>
        <taxon>Bacteria</taxon>
        <taxon>Pseudomonadati</taxon>
        <taxon>Pseudomonadota</taxon>
        <taxon>Gammaproteobacteria</taxon>
        <taxon>Candidatus Kentrum</taxon>
    </lineage>
</organism>
<evidence type="ECO:0000256" key="1">
    <source>
        <dbReference type="ARBA" id="ARBA00004515"/>
    </source>
</evidence>
<comment type="subcellular location">
    <subcellularLocation>
        <location evidence="1">Cell inner membrane</location>
        <topology evidence="1">Peripheral membrane protein</topology>
        <orientation evidence="1">Cytoplasmic side</orientation>
    </subcellularLocation>
</comment>
<gene>
    <name evidence="15" type="ORF">BECKFM1743A_GA0114220_103932</name>
    <name evidence="17" type="ORF">BECKFM1743B_GA0114221_103952</name>
    <name evidence="16" type="ORF">BECKFM1743C_GA0114222_105601</name>
</gene>
<evidence type="ECO:0000256" key="10">
    <source>
        <dbReference type="ARBA" id="ARBA00044041"/>
    </source>
</evidence>
<evidence type="ECO:0000256" key="11">
    <source>
        <dbReference type="ARBA" id="ARBA00044190"/>
    </source>
</evidence>
<evidence type="ECO:0000256" key="2">
    <source>
        <dbReference type="ARBA" id="ARBA00004713"/>
    </source>
</evidence>
<dbReference type="InterPro" id="IPR011908">
    <property type="entry name" value="LipoPS_heptosylTferase-I"/>
</dbReference>
<dbReference type="EMBL" id="CAADEZ010000393">
    <property type="protein sequence ID" value="VFJ65880.1"/>
    <property type="molecule type" value="Genomic_DNA"/>
</dbReference>
<keyword evidence="6 17" id="KW-0808">Transferase</keyword>
<feature type="region of interest" description="Disordered" evidence="14">
    <location>
        <begin position="191"/>
        <end position="232"/>
    </location>
</feature>
<evidence type="ECO:0000256" key="7">
    <source>
        <dbReference type="ARBA" id="ARBA00022985"/>
    </source>
</evidence>
<evidence type="ECO:0000256" key="4">
    <source>
        <dbReference type="ARBA" id="ARBA00022519"/>
    </source>
</evidence>
<dbReference type="NCBIfam" id="TIGR02193">
    <property type="entry name" value="heptsyl_trn_I"/>
    <property type="match status" value="1"/>
</dbReference>
<dbReference type="EMBL" id="CAADFL010000395">
    <property type="protein sequence ID" value="VFK15952.1"/>
    <property type="molecule type" value="Genomic_DNA"/>
</dbReference>
<dbReference type="GO" id="GO:0005886">
    <property type="term" value="C:plasma membrane"/>
    <property type="evidence" value="ECO:0007669"/>
    <property type="project" value="UniProtKB-SubCell"/>
</dbReference>
<evidence type="ECO:0000256" key="13">
    <source>
        <dbReference type="ARBA" id="ARBA00049201"/>
    </source>
</evidence>
<dbReference type="GO" id="GO:0008713">
    <property type="term" value="F:ADP-heptose-lipopolysaccharide heptosyltransferase activity"/>
    <property type="evidence" value="ECO:0007669"/>
    <property type="project" value="TreeGrafter"/>
</dbReference>
<keyword evidence="3" id="KW-1003">Cell membrane</keyword>
<keyword evidence="4" id="KW-0997">Cell inner membrane</keyword>
<evidence type="ECO:0000256" key="6">
    <source>
        <dbReference type="ARBA" id="ARBA00022679"/>
    </source>
</evidence>
<dbReference type="Gene3D" id="3.40.50.2000">
    <property type="entry name" value="Glycogen Phosphorylase B"/>
    <property type="match status" value="2"/>
</dbReference>
<keyword evidence="5" id="KW-0328">Glycosyltransferase</keyword>
<keyword evidence="7" id="KW-0448">Lipopolysaccharide biosynthesis</keyword>
<reference evidence="17" key="1">
    <citation type="submission" date="2019-02" db="EMBL/GenBank/DDBJ databases">
        <authorList>
            <person name="Gruber-Vodicka R. H."/>
            <person name="Seah K. B. B."/>
        </authorList>
    </citation>
    <scope>NUCLEOTIDE SEQUENCE</scope>
    <source>
        <strain evidence="15">BECK_BZ163</strain>
        <strain evidence="17">BECK_BZ164</strain>
        <strain evidence="16">BECK_BZ165</strain>
    </source>
</reference>
<proteinExistence type="inferred from homology"/>
<evidence type="ECO:0000256" key="14">
    <source>
        <dbReference type="SAM" id="MobiDB-lite"/>
    </source>
</evidence>
<dbReference type="InterPro" id="IPR002201">
    <property type="entry name" value="Glyco_trans_9"/>
</dbReference>
<feature type="compositionally biased region" description="Basic and acidic residues" evidence="14">
    <location>
        <begin position="203"/>
        <end position="225"/>
    </location>
</feature>
<dbReference type="PANTHER" id="PTHR30160">
    <property type="entry name" value="TETRAACYLDISACCHARIDE 4'-KINASE-RELATED"/>
    <property type="match status" value="1"/>
</dbReference>
<evidence type="ECO:0000256" key="9">
    <source>
        <dbReference type="ARBA" id="ARBA00043995"/>
    </source>
</evidence>
<dbReference type="InterPro" id="IPR051199">
    <property type="entry name" value="LPS_LOS_Heptosyltrfase"/>
</dbReference>
<evidence type="ECO:0000256" key="5">
    <source>
        <dbReference type="ARBA" id="ARBA00022676"/>
    </source>
</evidence>
<dbReference type="SUPFAM" id="SSF53756">
    <property type="entry name" value="UDP-Glycosyltransferase/glycogen phosphorylase"/>
    <property type="match status" value="2"/>
</dbReference>
<keyword evidence="8" id="KW-0472">Membrane</keyword>
<dbReference type="GO" id="GO:0005829">
    <property type="term" value="C:cytosol"/>
    <property type="evidence" value="ECO:0007669"/>
    <property type="project" value="TreeGrafter"/>
</dbReference>
<dbReference type="PANTHER" id="PTHR30160:SF19">
    <property type="entry name" value="LIPOPOLYSACCHARIDE HEPTOSYLTRANSFERASE 1"/>
    <property type="match status" value="1"/>
</dbReference>
<evidence type="ECO:0000256" key="3">
    <source>
        <dbReference type="ARBA" id="ARBA00022475"/>
    </source>
</evidence>
<comment type="similarity">
    <text evidence="9">Belongs to the glycosyltransferase 9 family.</text>
</comment>
<dbReference type="Pfam" id="PF01075">
    <property type="entry name" value="Glyco_transf_9"/>
    <property type="match status" value="1"/>
</dbReference>
<evidence type="ECO:0000256" key="12">
    <source>
        <dbReference type="ARBA" id="ARBA00044330"/>
    </source>
</evidence>
<comment type="pathway">
    <text evidence="2">Bacterial outer membrane biogenesis; LPS core biosynthesis.</text>
</comment>
<protein>
    <recommendedName>
        <fullName evidence="11">Lipopolysaccharide heptosyltransferase 1</fullName>
        <ecNumber evidence="10">2.4.99.23</ecNumber>
    </recommendedName>
    <alternativeName>
        <fullName evidence="12">ADP-heptose:lipopolysaccharide heptosyltransferase I</fullName>
    </alternativeName>
</protein>